<proteinExistence type="predicted"/>
<reference evidence="4" key="1">
    <citation type="submission" date="2016-06" db="UniProtKB">
        <authorList>
            <consortium name="WormBaseParasite"/>
        </authorList>
    </citation>
    <scope>IDENTIFICATION</scope>
</reference>
<name>A0A183IRY8_9BILA</name>
<feature type="compositionally biased region" description="Basic and acidic residues" evidence="1">
    <location>
        <begin position="248"/>
        <end position="266"/>
    </location>
</feature>
<feature type="compositionally biased region" description="Polar residues" evidence="1">
    <location>
        <begin position="268"/>
        <end position="281"/>
    </location>
</feature>
<sequence length="378" mass="42712">MLACRLSFKNQLECPDSVSKIDQSLQKILPESFRDILETSSDDEENSIRPVLSQATFPPTAICLPDFSEARNSSPGSAKKTAKSLGQDSIVDILTDGEYGAKVVEARPKRKRTMLKSSGIIESGESGSENTSSSDKDWNDRHLSKKKKPKARNTRRSSASSETLSEMEREEGELDDAVKSSDSDSDSVKFVDEYDANLMGDEEDRKRLEAMTEKEREEELFRRLERREMLKTRFEIEKKLRRAKRKGEKSAARDVTAEIDLGERSSTKKSQSVKLKTNGESSSDRKTATDKAKESKQRAMQDLLAKREEKKKLAEQESKKPPLKVEEVFKSSSSDVSSTSSSSASESEESEEEDTRPKQIQTKMELDKIRMSRYKMSK</sequence>
<protein>
    <submittedName>
        <fullName evidence="4">NUC153 domain-containing protein</fullName>
    </submittedName>
</protein>
<accession>A0A183IRY8</accession>
<evidence type="ECO:0000313" key="2">
    <source>
        <dbReference type="EMBL" id="VDP09900.1"/>
    </source>
</evidence>
<evidence type="ECO:0000313" key="4">
    <source>
        <dbReference type="WBParaSite" id="SBAD_0000663201-mRNA-1"/>
    </source>
</evidence>
<feature type="compositionally biased region" description="Basic and acidic residues" evidence="1">
    <location>
        <begin position="176"/>
        <end position="192"/>
    </location>
</feature>
<feature type="compositionally biased region" description="Basic residues" evidence="1">
    <location>
        <begin position="143"/>
        <end position="155"/>
    </location>
</feature>
<feature type="region of interest" description="Disordered" evidence="1">
    <location>
        <begin position="110"/>
        <end position="219"/>
    </location>
</feature>
<feature type="compositionally biased region" description="Low complexity" evidence="1">
    <location>
        <begin position="330"/>
        <end position="345"/>
    </location>
</feature>
<feature type="region of interest" description="Disordered" evidence="1">
    <location>
        <begin position="240"/>
        <end position="378"/>
    </location>
</feature>
<reference evidence="2 3" key="2">
    <citation type="submission" date="2018-11" db="EMBL/GenBank/DDBJ databases">
        <authorList>
            <consortium name="Pathogen Informatics"/>
        </authorList>
    </citation>
    <scope>NUCLEOTIDE SEQUENCE [LARGE SCALE GENOMIC DNA]</scope>
</reference>
<keyword evidence="3" id="KW-1185">Reference proteome</keyword>
<dbReference type="Proteomes" id="UP000270296">
    <property type="component" value="Unassembled WGS sequence"/>
</dbReference>
<dbReference type="WBParaSite" id="SBAD_0000663201-mRNA-1">
    <property type="protein sequence ID" value="SBAD_0000663201-mRNA-1"/>
    <property type="gene ID" value="SBAD_0000663201"/>
</dbReference>
<dbReference type="EMBL" id="UZAM01009707">
    <property type="protein sequence ID" value="VDP09900.1"/>
    <property type="molecule type" value="Genomic_DNA"/>
</dbReference>
<organism evidence="4">
    <name type="scientific">Soboliphyme baturini</name>
    <dbReference type="NCBI Taxonomy" id="241478"/>
    <lineage>
        <taxon>Eukaryota</taxon>
        <taxon>Metazoa</taxon>
        <taxon>Ecdysozoa</taxon>
        <taxon>Nematoda</taxon>
        <taxon>Enoplea</taxon>
        <taxon>Dorylaimia</taxon>
        <taxon>Dioctophymatida</taxon>
        <taxon>Dioctophymatoidea</taxon>
        <taxon>Soboliphymatidae</taxon>
        <taxon>Soboliphyme</taxon>
    </lineage>
</organism>
<feature type="region of interest" description="Disordered" evidence="1">
    <location>
        <begin position="66"/>
        <end position="85"/>
    </location>
</feature>
<feature type="compositionally biased region" description="Basic and acidic residues" evidence="1">
    <location>
        <begin position="203"/>
        <end position="219"/>
    </location>
</feature>
<evidence type="ECO:0000256" key="1">
    <source>
        <dbReference type="SAM" id="MobiDB-lite"/>
    </source>
</evidence>
<evidence type="ECO:0000313" key="3">
    <source>
        <dbReference type="Proteomes" id="UP000270296"/>
    </source>
</evidence>
<dbReference type="AlphaFoldDB" id="A0A183IRY8"/>
<feature type="compositionally biased region" description="Low complexity" evidence="1">
    <location>
        <begin position="117"/>
        <end position="133"/>
    </location>
</feature>
<gene>
    <name evidence="2" type="ORF">SBAD_LOCUS6385</name>
</gene>
<feature type="compositionally biased region" description="Basic and acidic residues" evidence="1">
    <location>
        <begin position="282"/>
        <end position="329"/>
    </location>
</feature>
<dbReference type="OrthoDB" id="166375at2759"/>